<organism evidence="1 2">
    <name type="scientific">Chitinophaga japonensis</name>
    <name type="common">Flexibacter japonensis</name>
    <dbReference type="NCBI Taxonomy" id="104662"/>
    <lineage>
        <taxon>Bacteria</taxon>
        <taxon>Pseudomonadati</taxon>
        <taxon>Bacteroidota</taxon>
        <taxon>Chitinophagia</taxon>
        <taxon>Chitinophagales</taxon>
        <taxon>Chitinophagaceae</taxon>
        <taxon>Chitinophaga</taxon>
    </lineage>
</organism>
<evidence type="ECO:0000313" key="1">
    <source>
        <dbReference type="EMBL" id="TWI84235.1"/>
    </source>
</evidence>
<dbReference type="RefSeq" id="WP_145717777.1">
    <property type="nucleotide sequence ID" value="NZ_BAAAFY010000002.1"/>
</dbReference>
<keyword evidence="2" id="KW-1185">Reference proteome</keyword>
<proteinExistence type="predicted"/>
<name>A0A562SSK8_CHIJA</name>
<evidence type="ECO:0000313" key="2">
    <source>
        <dbReference type="Proteomes" id="UP000316778"/>
    </source>
</evidence>
<accession>A0A562SSK8</accession>
<dbReference type="EMBL" id="VLLG01000005">
    <property type="protein sequence ID" value="TWI84235.1"/>
    <property type="molecule type" value="Genomic_DNA"/>
</dbReference>
<evidence type="ECO:0008006" key="3">
    <source>
        <dbReference type="Google" id="ProtNLM"/>
    </source>
</evidence>
<gene>
    <name evidence="1" type="ORF">LX66_4599</name>
</gene>
<comment type="caution">
    <text evidence="1">The sequence shown here is derived from an EMBL/GenBank/DDBJ whole genome shotgun (WGS) entry which is preliminary data.</text>
</comment>
<reference evidence="1 2" key="1">
    <citation type="journal article" date="2013" name="Stand. Genomic Sci.">
        <title>Genomic Encyclopedia of Type Strains, Phase I: The one thousand microbial genomes (KMG-I) project.</title>
        <authorList>
            <person name="Kyrpides N.C."/>
            <person name="Woyke T."/>
            <person name="Eisen J.A."/>
            <person name="Garrity G."/>
            <person name="Lilburn T.G."/>
            <person name="Beck B.J."/>
            <person name="Whitman W.B."/>
            <person name="Hugenholtz P."/>
            <person name="Klenk H.P."/>
        </authorList>
    </citation>
    <scope>NUCLEOTIDE SEQUENCE [LARGE SCALE GENOMIC DNA]</scope>
    <source>
        <strain evidence="1 2">DSM 13484</strain>
    </source>
</reference>
<sequence>MTTITDKKKQQAIKSFSPSVNIIRDADSMLHYIPTTNAKLVFTQLINDYRVGIRSFTIVGAYGIGKSAFLWAFEKNINHTQYIFSKLSDSMPVKEFDFLRIVGQYSSLSNEIAKQLGIGTKEITAETLLSALDKHYKALAKTGKGLAIVVDEFGKFLEYAAKNNPERELYFIQQIAEYANDAKKNILFVTTLHQDFNGYARGLTNTQQKEWDKVKGRLKEITFNEPVEQLMFLASERLAELQLGQKDKLFSKLFKSIEAAKAFPLKDYFSESFAEKLLPFDILTAAVLTLSLQKYGQNERSLFSFIESNDHLGIRQYKKDTSGYYNLANLYDYLVYNFHSLLATKFNPHYAQWSAIRLAIERVEGLLDDRVSDALKLVKTIGLLNIFATASARINHTFLVEYGKYSLGIKFPEEVIAKLQSLKIIRFVKHSDRFILFEGTDLDIELAINEAGNLVERVINIVHHLGKHFELPYLSAKAAYYERGTPRIFAFRLTEEPWTQAPENEIDGIINLIFSDNYKEKDIKTASGANREAILYGLYKNTDEIRNLLFEIEKIEKVKEINKEDRIAVRELNNILSHQTKLLNHYVLTNIYAGDQSSIVWYFNGKKQIISGERSFNQLLSKICNEVYPYTPIFKNEMVNKTKLSGALSVAKKNLLKSLTENCNDPNLGFDNTKFPPEKTVYLSLLRNTGIHQQLKDGVSLVAPTDPSFQHLWEAGMAFLESTRTGKRSLKEFVDILSARPFKLKKGLIDFWLPIFLFVRRDDFALFGQDGYIPTLTDDTLELVSRAPGSYELKAFDIAGVKLNIFNRYRSLLNQSEQDRPTNQTFIETIKPFLVFYKDLPSYAKHTKTLNKKTLALREAIAYSKNPEETFFEQFPKALGYTIPQLQKNEKELAEFVNQLQKSIREIRTCFDELVNTFESFIQEEIIGNKVAFPSYKESLQQRFLAIKRHLLLPYQRVFVQRIQSELDDRKAWLNSLAQACIGKSLEMMTDEEWPLLVEKFKDTVHELDNLSDISKSGFDEGKEIAVKFEVTSFVKGLQRNLVRLPKTKNKELIQLQSAVKAKLSNDKQLNIAMLAQLLEELIRNEK</sequence>
<protein>
    <recommendedName>
        <fullName evidence="3">ATP-binding protein</fullName>
    </recommendedName>
</protein>
<dbReference type="Proteomes" id="UP000316778">
    <property type="component" value="Unassembled WGS sequence"/>
</dbReference>
<dbReference type="Gene3D" id="3.40.50.300">
    <property type="entry name" value="P-loop containing nucleotide triphosphate hydrolases"/>
    <property type="match status" value="1"/>
</dbReference>
<dbReference type="OrthoDB" id="856045at2"/>
<dbReference type="AlphaFoldDB" id="A0A562SSK8"/>
<dbReference type="InterPro" id="IPR027417">
    <property type="entry name" value="P-loop_NTPase"/>
</dbReference>
<dbReference type="SUPFAM" id="SSF52540">
    <property type="entry name" value="P-loop containing nucleoside triphosphate hydrolases"/>
    <property type="match status" value="1"/>
</dbReference>